<organism evidence="3">
    <name type="scientific">Haemonchus placei</name>
    <name type="common">Barber's pole worm</name>
    <dbReference type="NCBI Taxonomy" id="6290"/>
    <lineage>
        <taxon>Eukaryota</taxon>
        <taxon>Metazoa</taxon>
        <taxon>Ecdysozoa</taxon>
        <taxon>Nematoda</taxon>
        <taxon>Chromadorea</taxon>
        <taxon>Rhabditida</taxon>
        <taxon>Rhabditina</taxon>
        <taxon>Rhabditomorpha</taxon>
        <taxon>Strongyloidea</taxon>
        <taxon>Trichostrongylidae</taxon>
        <taxon>Haemonchus</taxon>
    </lineage>
</organism>
<protein>
    <submittedName>
        <fullName evidence="1 3">Uncharacterized protein</fullName>
    </submittedName>
</protein>
<dbReference type="Proteomes" id="UP000268014">
    <property type="component" value="Unassembled WGS sequence"/>
</dbReference>
<proteinExistence type="predicted"/>
<accession>A0A0N4WST9</accession>
<keyword evidence="2" id="KW-1185">Reference proteome</keyword>
<dbReference type="WBParaSite" id="HPLM_0001462001-mRNA-1">
    <property type="protein sequence ID" value="HPLM_0001462001-mRNA-1"/>
    <property type="gene ID" value="HPLM_0001462001"/>
</dbReference>
<evidence type="ECO:0000313" key="3">
    <source>
        <dbReference type="WBParaSite" id="HPLM_0001462001-mRNA-1"/>
    </source>
</evidence>
<evidence type="ECO:0000313" key="2">
    <source>
        <dbReference type="Proteomes" id="UP000268014"/>
    </source>
</evidence>
<reference evidence="1 2" key="2">
    <citation type="submission" date="2018-11" db="EMBL/GenBank/DDBJ databases">
        <authorList>
            <consortium name="Pathogen Informatics"/>
        </authorList>
    </citation>
    <scope>NUCLEOTIDE SEQUENCE [LARGE SCALE GENOMIC DNA]</scope>
    <source>
        <strain evidence="1 2">MHpl1</strain>
    </source>
</reference>
<reference evidence="3" key="1">
    <citation type="submission" date="2017-02" db="UniProtKB">
        <authorList>
            <consortium name="WormBaseParasite"/>
        </authorList>
    </citation>
    <scope>IDENTIFICATION</scope>
</reference>
<name>A0A0N4WST9_HAEPC</name>
<evidence type="ECO:0000313" key="1">
    <source>
        <dbReference type="EMBL" id="VDO53414.1"/>
    </source>
</evidence>
<dbReference type="EMBL" id="UZAF01018630">
    <property type="protein sequence ID" value="VDO53414.1"/>
    <property type="molecule type" value="Genomic_DNA"/>
</dbReference>
<dbReference type="AlphaFoldDB" id="A0A0N4WST9"/>
<sequence>MMSAGLGRAFLEGQGQNRYLIRMTPVLLGQFARVADERWKVRLGETEHESMISLKLSRLLLNDDRTRIKENEHVGTGGELKNYYRTGIARVVECPKLEGCDGEATRRTRTNPPTK</sequence>
<gene>
    <name evidence="1" type="ORF">HPLM_LOCUS14612</name>
</gene>